<accession>A0A4S4AXN7</accession>
<dbReference type="GO" id="GO:0016787">
    <property type="term" value="F:hydrolase activity"/>
    <property type="evidence" value="ECO:0007669"/>
    <property type="project" value="UniProtKB-KW"/>
</dbReference>
<dbReference type="OrthoDB" id="8525674at2"/>
<dbReference type="InterPro" id="IPR029058">
    <property type="entry name" value="AB_hydrolase_fold"/>
</dbReference>
<dbReference type="InterPro" id="IPR017532">
    <property type="entry name" value="Hydrolase-2_PEP"/>
</dbReference>
<evidence type="ECO:0000313" key="3">
    <source>
        <dbReference type="Proteomes" id="UP000308430"/>
    </source>
</evidence>
<dbReference type="InterPro" id="IPR000383">
    <property type="entry name" value="Xaa-Pro-like_dom"/>
</dbReference>
<evidence type="ECO:0000313" key="2">
    <source>
        <dbReference type="EMBL" id="THF64075.1"/>
    </source>
</evidence>
<dbReference type="SUPFAM" id="SSF53474">
    <property type="entry name" value="alpha/beta-Hydrolases"/>
    <property type="match status" value="1"/>
</dbReference>
<gene>
    <name evidence="2" type="ORF">E6C76_13690</name>
</gene>
<organism evidence="2 3">
    <name type="scientific">Pseudothauera nasutitermitis</name>
    <dbReference type="NCBI Taxonomy" id="2565930"/>
    <lineage>
        <taxon>Bacteria</taxon>
        <taxon>Pseudomonadati</taxon>
        <taxon>Pseudomonadota</taxon>
        <taxon>Betaproteobacteria</taxon>
        <taxon>Rhodocyclales</taxon>
        <taxon>Zoogloeaceae</taxon>
        <taxon>Pseudothauera</taxon>
    </lineage>
</organism>
<dbReference type="Pfam" id="PF02129">
    <property type="entry name" value="Peptidase_S15"/>
    <property type="match status" value="1"/>
</dbReference>
<dbReference type="Proteomes" id="UP000308430">
    <property type="component" value="Unassembled WGS sequence"/>
</dbReference>
<dbReference type="Gene3D" id="3.40.50.1820">
    <property type="entry name" value="alpha/beta hydrolase"/>
    <property type="match status" value="1"/>
</dbReference>
<comment type="caution">
    <text evidence="2">The sequence shown here is derived from an EMBL/GenBank/DDBJ whole genome shotgun (WGS) entry which is preliminary data.</text>
</comment>
<keyword evidence="2" id="KW-0378">Hydrolase</keyword>
<proteinExistence type="predicted"/>
<protein>
    <submittedName>
        <fullName evidence="2">Hydrolase 2, exosortase A system-associated</fullName>
    </submittedName>
</protein>
<keyword evidence="3" id="KW-1185">Reference proteome</keyword>
<dbReference type="NCBIfam" id="TIGR03101">
    <property type="entry name" value="hydr2_PEP"/>
    <property type="match status" value="1"/>
</dbReference>
<feature type="domain" description="Xaa-Pro dipeptidyl-peptidase-like" evidence="1">
    <location>
        <begin position="22"/>
        <end position="97"/>
    </location>
</feature>
<dbReference type="AlphaFoldDB" id="A0A4S4AXN7"/>
<reference evidence="2 3" key="1">
    <citation type="submission" date="2019-04" db="EMBL/GenBank/DDBJ databases">
        <title>Azoarcus nasutitermitis sp. nov. isolated from termite nest.</title>
        <authorList>
            <person name="Lin S.-Y."/>
            <person name="Hameed A."/>
            <person name="Hsu Y.-H."/>
            <person name="Young C.-C."/>
        </authorList>
    </citation>
    <scope>NUCLEOTIDE SEQUENCE [LARGE SCALE GENOMIC DNA]</scope>
    <source>
        <strain evidence="2 3">CC-YHH838</strain>
    </source>
</reference>
<name>A0A4S4AXN7_9RHOO</name>
<dbReference type="EMBL" id="SSOC01000005">
    <property type="protein sequence ID" value="THF64075.1"/>
    <property type="molecule type" value="Genomic_DNA"/>
</dbReference>
<sequence>MAREAFFLDSPRGRRFCIASRPPGQALGTILYAPPFAEEMNKSRRMAALAARAFAARGWLVLQPDLMGCGDSEGELAEARWQDWLDDLQLAWDWLCARAGGIRVVWSLRAGSLLAADWLRASAEAPALLLWQPVSGGRQHLTQFLRLRGAADMLAEADAQASMKAVRAGLERGECVEIAGYTLSPLLARGMETSAFELPAGYISPVVLLEMGAEGRTELSPALLALRGRLEAAGVAVQGHVVPGAAFWQTQEIEAPPALVDHSLDALNGLRA</sequence>
<evidence type="ECO:0000259" key="1">
    <source>
        <dbReference type="Pfam" id="PF02129"/>
    </source>
</evidence>